<dbReference type="STRING" id="448385.sce2165"/>
<dbReference type="InterPro" id="IPR009078">
    <property type="entry name" value="Ferritin-like_SF"/>
</dbReference>
<keyword evidence="2" id="KW-1185">Reference proteome</keyword>
<reference evidence="1 2" key="1">
    <citation type="journal article" date="2007" name="Nat. Biotechnol.">
        <title>Complete genome sequence of the myxobacterium Sorangium cellulosum.</title>
        <authorList>
            <person name="Schneiker S."/>
            <person name="Perlova O."/>
            <person name="Kaiser O."/>
            <person name="Gerth K."/>
            <person name="Alici A."/>
            <person name="Altmeyer M.O."/>
            <person name="Bartels D."/>
            <person name="Bekel T."/>
            <person name="Beyer S."/>
            <person name="Bode E."/>
            <person name="Bode H.B."/>
            <person name="Bolten C.J."/>
            <person name="Choudhuri J.V."/>
            <person name="Doss S."/>
            <person name="Elnakady Y.A."/>
            <person name="Frank B."/>
            <person name="Gaigalat L."/>
            <person name="Goesmann A."/>
            <person name="Groeger C."/>
            <person name="Gross F."/>
            <person name="Jelsbak L."/>
            <person name="Jelsbak L."/>
            <person name="Kalinowski J."/>
            <person name="Kegler C."/>
            <person name="Knauber T."/>
            <person name="Konietzny S."/>
            <person name="Kopp M."/>
            <person name="Krause L."/>
            <person name="Krug D."/>
            <person name="Linke B."/>
            <person name="Mahmud T."/>
            <person name="Martinez-Arias R."/>
            <person name="McHardy A.C."/>
            <person name="Merai M."/>
            <person name="Meyer F."/>
            <person name="Mormann S."/>
            <person name="Munoz-Dorado J."/>
            <person name="Perez J."/>
            <person name="Pradella S."/>
            <person name="Rachid S."/>
            <person name="Raddatz G."/>
            <person name="Rosenau F."/>
            <person name="Rueckert C."/>
            <person name="Sasse F."/>
            <person name="Scharfe M."/>
            <person name="Schuster S.C."/>
            <person name="Suen G."/>
            <person name="Treuner-Lange A."/>
            <person name="Velicer G.J."/>
            <person name="Vorholter F.-J."/>
            <person name="Weissman K.J."/>
            <person name="Welch R.D."/>
            <person name="Wenzel S.C."/>
            <person name="Whitworth D.E."/>
            <person name="Wilhelm S."/>
            <person name="Wittmann C."/>
            <person name="Bloecker H."/>
            <person name="Puehler A."/>
            <person name="Mueller R."/>
        </authorList>
    </citation>
    <scope>NUCLEOTIDE SEQUENCE [LARGE SCALE GENOMIC DNA]</scope>
    <source>
        <strain evidence="2">So ce56</strain>
    </source>
</reference>
<dbReference type="SUPFAM" id="SSF47240">
    <property type="entry name" value="Ferritin-like"/>
    <property type="match status" value="1"/>
</dbReference>
<protein>
    <recommendedName>
        <fullName evidence="3">Ferritin-like domain-containing protein</fullName>
    </recommendedName>
</protein>
<accession>A9FVY3</accession>
<dbReference type="KEGG" id="scl:sce2165"/>
<dbReference type="AlphaFoldDB" id="A9FVY3"/>
<dbReference type="Proteomes" id="UP000002139">
    <property type="component" value="Chromosome"/>
</dbReference>
<sequence>MSTTAGACPPASWLAAGWLVEYLAGSSTPMLSSTKRESDDPEMGAAEETVSIREPMSFAFESEAEADATCLLITWFAIVESAALGVLPVLPALDLARERDDLGYLESFFEHGIRHLKDEQMHANLWCKALLDFSRAYPDVVKRARLPGWLMKMMLRKVAVPHGVLEFAVDCLAFEVVMSAFYKVAAPRLSYPPLEPVFRRLASDEEAHTAYDLAYLEGFFAQSSRSAHLRATARYWWHTAGVLATVVPLLRALDRHKPLPRGSFRKALAAHIQESRMPGCRRLMPALLCGQAA</sequence>
<name>A9FVY3_SORC5</name>
<evidence type="ECO:0000313" key="2">
    <source>
        <dbReference type="Proteomes" id="UP000002139"/>
    </source>
</evidence>
<proteinExistence type="predicted"/>
<evidence type="ECO:0000313" key="1">
    <source>
        <dbReference type="EMBL" id="CAN92324.1"/>
    </source>
</evidence>
<dbReference type="HOGENOM" id="CLU_949638_0_0_7"/>
<evidence type="ECO:0008006" key="3">
    <source>
        <dbReference type="Google" id="ProtNLM"/>
    </source>
</evidence>
<organism evidence="1 2">
    <name type="scientific">Sorangium cellulosum (strain So ce56)</name>
    <name type="common">Polyangium cellulosum (strain So ce56)</name>
    <dbReference type="NCBI Taxonomy" id="448385"/>
    <lineage>
        <taxon>Bacteria</taxon>
        <taxon>Pseudomonadati</taxon>
        <taxon>Myxococcota</taxon>
        <taxon>Polyangia</taxon>
        <taxon>Polyangiales</taxon>
        <taxon>Polyangiaceae</taxon>
        <taxon>Sorangium</taxon>
    </lineage>
</organism>
<dbReference type="EMBL" id="AM746676">
    <property type="protein sequence ID" value="CAN92324.1"/>
    <property type="molecule type" value="Genomic_DNA"/>
</dbReference>
<gene>
    <name evidence="1" type="ordered locus">sce2165</name>
</gene>